<dbReference type="Gene3D" id="3.90.550.50">
    <property type="match status" value="1"/>
</dbReference>
<keyword evidence="6" id="KW-0808">Transferase</keyword>
<sequence>MGLLSAAFCFAMYKLPRRVRRRLGLAALLLALALSVCYLALPPDAGVRLALGFNASRAANYLRGKATAGGPDAWLRGPVRYRVDLRSEVGYLIKTGYGTRHRVPAQLEALARAGGGTGGVLGDEGRGFLVVGDWTTVNETDAGVMGVEVHDAIRMVMETKIDDAHAEHQRFAKYRTLQGAVAAGDEEKALELGRRYGWELDALKFIMGLEFAHMRLPHKKWYIILDDDTYVVKESLELLLGHLDPRVPQYIGNAVGDWRGRFAHGGSAVLLSGAAMKALFDRRDVVAAAYRESLDETWGDRLVATTLQKLGIILDERYCRYFNGEAPRVTRIRADRVCSPIVSFHGLRAEGAMAETGRVFAGVAGPVVWGQLWELYGRGSGPGPGRRDGAAAARGATGTGSGFRDHVGPRDEHTKTWRGVADGAECERRCDKKGWCLAWTHDAGAGECHGSPWAVVGEEEGEEETRGQGESESGARGSRSGINWKRMKPLMQQCQLGV</sequence>
<keyword evidence="15" id="KW-1185">Reference proteome</keyword>
<evidence type="ECO:0000256" key="7">
    <source>
        <dbReference type="ARBA" id="ARBA00022692"/>
    </source>
</evidence>
<keyword evidence="10" id="KW-1133">Transmembrane helix</keyword>
<name>A0A9Q8Q8G3_9HYPO</name>
<protein>
    <recommendedName>
        <fullName evidence="4">N-acetylgalactosaminide beta-1,3-galactosyltransferase</fullName>
        <ecNumber evidence="4">2.4.1.122</ecNumber>
    </recommendedName>
</protein>
<dbReference type="GO" id="GO:0016263">
    <property type="term" value="F:glycoprotein-N-acetylgalactosamine 3-beta-galactosyltransferase activity"/>
    <property type="evidence" value="ECO:0007669"/>
    <property type="project" value="UniProtKB-EC"/>
</dbReference>
<evidence type="ECO:0000256" key="5">
    <source>
        <dbReference type="ARBA" id="ARBA00022676"/>
    </source>
</evidence>
<evidence type="ECO:0000256" key="4">
    <source>
        <dbReference type="ARBA" id="ARBA00012557"/>
    </source>
</evidence>
<dbReference type="InterPro" id="IPR003378">
    <property type="entry name" value="Fringe-like_glycosylTrfase"/>
</dbReference>
<keyword evidence="7" id="KW-0812">Transmembrane</keyword>
<feature type="domain" description="Fringe-like glycosyltransferase" evidence="13">
    <location>
        <begin position="202"/>
        <end position="256"/>
    </location>
</feature>
<feature type="compositionally biased region" description="Low complexity" evidence="12">
    <location>
        <begin position="470"/>
        <end position="481"/>
    </location>
</feature>
<dbReference type="RefSeq" id="XP_047838148.1">
    <property type="nucleotide sequence ID" value="XM_047982186.1"/>
</dbReference>
<dbReference type="KEGG" id="ptkz:JDV02_001271"/>
<dbReference type="InterPro" id="IPR026050">
    <property type="entry name" value="C1GALT1/C1GALT1_chp1"/>
</dbReference>
<feature type="region of interest" description="Disordered" evidence="12">
    <location>
        <begin position="380"/>
        <end position="414"/>
    </location>
</feature>
<dbReference type="Pfam" id="PF02434">
    <property type="entry name" value="Fringe"/>
    <property type="match status" value="1"/>
</dbReference>
<evidence type="ECO:0000259" key="13">
    <source>
        <dbReference type="Pfam" id="PF02434"/>
    </source>
</evidence>
<evidence type="ECO:0000256" key="1">
    <source>
        <dbReference type="ARBA" id="ARBA00004606"/>
    </source>
</evidence>
<evidence type="ECO:0000256" key="9">
    <source>
        <dbReference type="ARBA" id="ARBA00022968"/>
    </source>
</evidence>
<evidence type="ECO:0000256" key="8">
    <source>
        <dbReference type="ARBA" id="ARBA00022741"/>
    </source>
</evidence>
<dbReference type="EMBL" id="CP086354">
    <property type="protein sequence ID" value="UNI14667.1"/>
    <property type="molecule type" value="Genomic_DNA"/>
</dbReference>
<feature type="compositionally biased region" description="Basic and acidic residues" evidence="12">
    <location>
        <begin position="403"/>
        <end position="414"/>
    </location>
</feature>
<dbReference type="GO" id="GO:0016020">
    <property type="term" value="C:membrane"/>
    <property type="evidence" value="ECO:0007669"/>
    <property type="project" value="UniProtKB-SubCell"/>
</dbReference>
<dbReference type="GeneID" id="72063234"/>
<feature type="region of interest" description="Disordered" evidence="12">
    <location>
        <begin position="458"/>
        <end position="486"/>
    </location>
</feature>
<dbReference type="PANTHER" id="PTHR23033">
    <property type="entry name" value="BETA1,3-GALACTOSYLTRANSFERASE"/>
    <property type="match status" value="1"/>
</dbReference>
<dbReference type="OrthoDB" id="414175at2759"/>
<proteinExistence type="inferred from homology"/>
<reference evidence="14" key="1">
    <citation type="submission" date="2021-11" db="EMBL/GenBank/DDBJ databases">
        <title>Purpureocillium_takamizusanense_genome.</title>
        <authorList>
            <person name="Nguyen N.-H."/>
        </authorList>
    </citation>
    <scope>NUCLEOTIDE SEQUENCE</scope>
    <source>
        <strain evidence="14">PT3</strain>
    </source>
</reference>
<gene>
    <name evidence="14" type="ORF">JDV02_001271</name>
</gene>
<evidence type="ECO:0000256" key="6">
    <source>
        <dbReference type="ARBA" id="ARBA00022679"/>
    </source>
</evidence>
<comment type="pathway">
    <text evidence="2">Protein modification; protein glycosylation.</text>
</comment>
<evidence type="ECO:0000256" key="3">
    <source>
        <dbReference type="ARBA" id="ARBA00006462"/>
    </source>
</evidence>
<keyword evidence="8" id="KW-0547">Nucleotide-binding</keyword>
<dbReference type="Proteomes" id="UP000829364">
    <property type="component" value="Chromosome 1"/>
</dbReference>
<evidence type="ECO:0000256" key="11">
    <source>
        <dbReference type="ARBA" id="ARBA00023136"/>
    </source>
</evidence>
<dbReference type="AlphaFoldDB" id="A0A9Q8Q8G3"/>
<evidence type="ECO:0000313" key="14">
    <source>
        <dbReference type="EMBL" id="UNI14667.1"/>
    </source>
</evidence>
<keyword evidence="5" id="KW-0328">Glycosyltransferase</keyword>
<dbReference type="GO" id="GO:0000166">
    <property type="term" value="F:nucleotide binding"/>
    <property type="evidence" value="ECO:0007669"/>
    <property type="project" value="UniProtKB-KW"/>
</dbReference>
<comment type="similarity">
    <text evidence="3">Belongs to the glycosyltransferase 31 family. Beta3-Gal-T subfamily.</text>
</comment>
<dbReference type="EC" id="2.4.1.122" evidence="4"/>
<accession>A0A9Q8Q8G3</accession>
<organism evidence="14 15">
    <name type="scientific">Purpureocillium takamizusanense</name>
    <dbReference type="NCBI Taxonomy" id="2060973"/>
    <lineage>
        <taxon>Eukaryota</taxon>
        <taxon>Fungi</taxon>
        <taxon>Dikarya</taxon>
        <taxon>Ascomycota</taxon>
        <taxon>Pezizomycotina</taxon>
        <taxon>Sordariomycetes</taxon>
        <taxon>Hypocreomycetidae</taxon>
        <taxon>Hypocreales</taxon>
        <taxon>Ophiocordycipitaceae</taxon>
        <taxon>Purpureocillium</taxon>
    </lineage>
</organism>
<evidence type="ECO:0000256" key="2">
    <source>
        <dbReference type="ARBA" id="ARBA00004922"/>
    </source>
</evidence>
<evidence type="ECO:0000256" key="12">
    <source>
        <dbReference type="SAM" id="MobiDB-lite"/>
    </source>
</evidence>
<evidence type="ECO:0000313" key="15">
    <source>
        <dbReference type="Proteomes" id="UP000829364"/>
    </source>
</evidence>
<comment type="subcellular location">
    <subcellularLocation>
        <location evidence="1">Membrane</location>
        <topology evidence="1">Single-pass type II membrane protein</topology>
    </subcellularLocation>
</comment>
<evidence type="ECO:0000256" key="10">
    <source>
        <dbReference type="ARBA" id="ARBA00022989"/>
    </source>
</evidence>
<keyword evidence="11" id="KW-0472">Membrane</keyword>
<keyword evidence="9" id="KW-0735">Signal-anchor</keyword>
<dbReference type="PANTHER" id="PTHR23033:SF40">
    <property type="entry name" value="APPLE DOMAIN-CONTAINING PROTEIN"/>
    <property type="match status" value="1"/>
</dbReference>